<keyword evidence="4 7" id="KW-0812">Transmembrane</keyword>
<feature type="transmembrane region" description="Helical" evidence="7">
    <location>
        <begin position="175"/>
        <end position="194"/>
    </location>
</feature>
<dbReference type="Proteomes" id="UP000761264">
    <property type="component" value="Unassembled WGS sequence"/>
</dbReference>
<dbReference type="RefSeq" id="WP_167221890.1">
    <property type="nucleotide sequence ID" value="NZ_JAAQPH010000003.1"/>
</dbReference>
<dbReference type="Gene3D" id="1.10.3720.10">
    <property type="entry name" value="MetI-like"/>
    <property type="match status" value="1"/>
</dbReference>
<dbReference type="Pfam" id="PF00528">
    <property type="entry name" value="BPD_transp_1"/>
    <property type="match status" value="1"/>
</dbReference>
<evidence type="ECO:0000256" key="5">
    <source>
        <dbReference type="ARBA" id="ARBA00022989"/>
    </source>
</evidence>
<dbReference type="AlphaFoldDB" id="A0A967C1S5"/>
<dbReference type="EMBL" id="JAAQPH010000003">
    <property type="protein sequence ID" value="NIA67876.1"/>
    <property type="molecule type" value="Genomic_DNA"/>
</dbReference>
<evidence type="ECO:0000256" key="2">
    <source>
        <dbReference type="ARBA" id="ARBA00022448"/>
    </source>
</evidence>
<feature type="transmembrane region" description="Helical" evidence="7">
    <location>
        <begin position="9"/>
        <end position="30"/>
    </location>
</feature>
<evidence type="ECO:0000256" key="7">
    <source>
        <dbReference type="RuleBase" id="RU363032"/>
    </source>
</evidence>
<dbReference type="PROSITE" id="PS50928">
    <property type="entry name" value="ABC_TM1"/>
    <property type="match status" value="1"/>
</dbReference>
<dbReference type="Pfam" id="PF19300">
    <property type="entry name" value="BPD_transp_1_N"/>
    <property type="match status" value="1"/>
</dbReference>
<evidence type="ECO:0000259" key="8">
    <source>
        <dbReference type="PROSITE" id="PS50928"/>
    </source>
</evidence>
<dbReference type="GO" id="GO:0005886">
    <property type="term" value="C:plasma membrane"/>
    <property type="evidence" value="ECO:0007669"/>
    <property type="project" value="UniProtKB-SubCell"/>
</dbReference>
<organism evidence="9 10">
    <name type="scientific">Pelagibius litoralis</name>
    <dbReference type="NCBI Taxonomy" id="374515"/>
    <lineage>
        <taxon>Bacteria</taxon>
        <taxon>Pseudomonadati</taxon>
        <taxon>Pseudomonadota</taxon>
        <taxon>Alphaproteobacteria</taxon>
        <taxon>Rhodospirillales</taxon>
        <taxon>Rhodovibrionaceae</taxon>
        <taxon>Pelagibius</taxon>
    </lineage>
</organism>
<keyword evidence="2 7" id="KW-0813">Transport</keyword>
<evidence type="ECO:0000313" key="10">
    <source>
        <dbReference type="Proteomes" id="UP000761264"/>
    </source>
</evidence>
<keyword evidence="6 7" id="KW-0472">Membrane</keyword>
<feature type="transmembrane region" description="Helical" evidence="7">
    <location>
        <begin position="230"/>
        <end position="255"/>
    </location>
</feature>
<dbReference type="InterPro" id="IPR045621">
    <property type="entry name" value="BPD_transp_1_N"/>
</dbReference>
<evidence type="ECO:0000256" key="3">
    <source>
        <dbReference type="ARBA" id="ARBA00022475"/>
    </source>
</evidence>
<feature type="transmembrane region" description="Helical" evidence="7">
    <location>
        <begin position="102"/>
        <end position="124"/>
    </location>
</feature>
<feature type="transmembrane region" description="Helical" evidence="7">
    <location>
        <begin position="133"/>
        <end position="155"/>
    </location>
</feature>
<evidence type="ECO:0000256" key="4">
    <source>
        <dbReference type="ARBA" id="ARBA00022692"/>
    </source>
</evidence>
<accession>A0A967C1S5</accession>
<dbReference type="InterPro" id="IPR000515">
    <property type="entry name" value="MetI-like"/>
</dbReference>
<dbReference type="GO" id="GO:0055085">
    <property type="term" value="P:transmembrane transport"/>
    <property type="evidence" value="ECO:0007669"/>
    <property type="project" value="InterPro"/>
</dbReference>
<comment type="similarity">
    <text evidence="7">Belongs to the binding-protein-dependent transport system permease family.</text>
</comment>
<dbReference type="PANTHER" id="PTHR43163:SF7">
    <property type="entry name" value="DIPEPTIDE-TRANSPORT INTEGRAL MEMBRANE PROTEIN ABC TRANSPORTER DPPB-RELATED"/>
    <property type="match status" value="1"/>
</dbReference>
<evidence type="ECO:0000313" key="9">
    <source>
        <dbReference type="EMBL" id="NIA67876.1"/>
    </source>
</evidence>
<dbReference type="PANTHER" id="PTHR43163">
    <property type="entry name" value="DIPEPTIDE TRANSPORT SYSTEM PERMEASE PROTEIN DPPB-RELATED"/>
    <property type="match status" value="1"/>
</dbReference>
<gene>
    <name evidence="9" type="ORF">HBA54_04660</name>
</gene>
<comment type="caution">
    <text evidence="9">The sequence shown here is derived from an EMBL/GenBank/DDBJ whole genome shotgun (WGS) entry which is preliminary data.</text>
</comment>
<dbReference type="CDD" id="cd06261">
    <property type="entry name" value="TM_PBP2"/>
    <property type="match status" value="1"/>
</dbReference>
<protein>
    <submittedName>
        <fullName evidence="9">ABC transporter permease</fullName>
    </submittedName>
</protein>
<keyword evidence="10" id="KW-1185">Reference proteome</keyword>
<dbReference type="SUPFAM" id="SSF161098">
    <property type="entry name" value="MetI-like"/>
    <property type="match status" value="1"/>
</dbReference>
<keyword evidence="5 7" id="KW-1133">Transmembrane helix</keyword>
<evidence type="ECO:0000256" key="6">
    <source>
        <dbReference type="ARBA" id="ARBA00023136"/>
    </source>
</evidence>
<sequence length="312" mass="33935">MVGYAMRRILGLVAVWFIAVLLTFIAVQFVPGDPILALLSDRSGDPVLEARLRAEYGLDRALWVQFLDYLGNIANGTFGLSFRFAGTPVIDVIAGGLTISPVLALVSIAIAVPLGVSLGVFVAIRQNTWADTLVILILVAGISVPNFAMAAFLVYLFSIKLGLVPVAGWGGADQLILPVTILVIPPTAYIARLTRTYMLEVLQQDYIRTARAKGVRERLVIYRHALRNTLVPLLTTIGIIFGGLLSGTFVVETIFNIPGLGRMAIESIFARDYPVTMSIVLLFTVFYSLINLIIDLLYAALDPRIRLDAGES</sequence>
<dbReference type="InterPro" id="IPR035906">
    <property type="entry name" value="MetI-like_sf"/>
</dbReference>
<feature type="transmembrane region" description="Helical" evidence="7">
    <location>
        <begin position="275"/>
        <end position="298"/>
    </location>
</feature>
<name>A0A967C1S5_9PROT</name>
<reference evidence="9" key="1">
    <citation type="submission" date="2020-03" db="EMBL/GenBank/DDBJ databases">
        <title>Genome of Pelagibius litoralis DSM 21314T.</title>
        <authorList>
            <person name="Wang G."/>
        </authorList>
    </citation>
    <scope>NUCLEOTIDE SEQUENCE</scope>
    <source>
        <strain evidence="9">DSM 21314</strain>
    </source>
</reference>
<proteinExistence type="inferred from homology"/>
<comment type="subcellular location">
    <subcellularLocation>
        <location evidence="1 7">Cell membrane</location>
        <topology evidence="1 7">Multi-pass membrane protein</topology>
    </subcellularLocation>
</comment>
<evidence type="ECO:0000256" key="1">
    <source>
        <dbReference type="ARBA" id="ARBA00004651"/>
    </source>
</evidence>
<keyword evidence="3" id="KW-1003">Cell membrane</keyword>
<feature type="domain" description="ABC transmembrane type-1" evidence="8">
    <location>
        <begin position="97"/>
        <end position="298"/>
    </location>
</feature>